<evidence type="ECO:0000256" key="6">
    <source>
        <dbReference type="ARBA" id="ARBA00048785"/>
    </source>
</evidence>
<keyword evidence="4 7" id="KW-0686">Riboflavin biosynthesis</keyword>
<dbReference type="Gene3D" id="3.40.50.960">
    <property type="entry name" value="Lumazine/riboflavin synthase"/>
    <property type="match status" value="1"/>
</dbReference>
<sequence>MANGPRVLIVESRFYEDISDHLAAGAVNALSEAGVGYKRVFVPGIMEIPPVIRYAIRAMELRATDYRYSGYVVLGCAIKGATDHYEHVCREAISGVQALAVQYSLALGNGILTCQTRQQAEERARVDGDYDVGGRAAKACLRLLEVKREVGL</sequence>
<gene>
    <name evidence="7" type="primary">ribH</name>
    <name evidence="8" type="ORF">SAMN05421742_103196</name>
</gene>
<dbReference type="GO" id="GO:0005829">
    <property type="term" value="C:cytosol"/>
    <property type="evidence" value="ECO:0007669"/>
    <property type="project" value="TreeGrafter"/>
</dbReference>
<dbReference type="OrthoDB" id="9809709at2"/>
<dbReference type="RefSeq" id="WP_092617001.1">
    <property type="nucleotide sequence ID" value="NZ_FNCV01000003.1"/>
</dbReference>
<dbReference type="GO" id="GO:0009231">
    <property type="term" value="P:riboflavin biosynthetic process"/>
    <property type="evidence" value="ECO:0007669"/>
    <property type="project" value="UniProtKB-UniRule"/>
</dbReference>
<protein>
    <recommendedName>
        <fullName evidence="3 7">6,7-dimethyl-8-ribityllumazine synthase</fullName>
        <shortName evidence="7">DMRL synthase</shortName>
        <shortName evidence="7">LS</shortName>
        <shortName evidence="7">Lumazine synthase</shortName>
        <ecNumber evidence="3 7">2.5.1.78</ecNumber>
    </recommendedName>
</protein>
<comment type="pathway">
    <text evidence="1 7">Cofactor biosynthesis; riboflavin biosynthesis; riboflavin from 2-hydroxy-3-oxobutyl phosphate and 5-amino-6-(D-ribitylamino)uracil: step 1/2.</text>
</comment>
<dbReference type="Pfam" id="PF00885">
    <property type="entry name" value="DMRL_synthase"/>
    <property type="match status" value="1"/>
</dbReference>
<proteinExistence type="inferred from homology"/>
<evidence type="ECO:0000256" key="3">
    <source>
        <dbReference type="ARBA" id="ARBA00012664"/>
    </source>
</evidence>
<dbReference type="STRING" id="83401.SAMN05421742_103196"/>
<evidence type="ECO:0000256" key="2">
    <source>
        <dbReference type="ARBA" id="ARBA00007424"/>
    </source>
</evidence>
<feature type="binding site" evidence="7">
    <location>
        <begin position="76"/>
        <end position="78"/>
    </location>
    <ligand>
        <name>5-amino-6-(D-ribitylamino)uracil</name>
        <dbReference type="ChEBI" id="CHEBI:15934"/>
    </ligand>
</feature>
<dbReference type="GO" id="GO:0009349">
    <property type="term" value="C:riboflavin synthase complex"/>
    <property type="evidence" value="ECO:0007669"/>
    <property type="project" value="InterPro"/>
</dbReference>
<dbReference type="UniPathway" id="UPA00275">
    <property type="reaction ID" value="UER00404"/>
</dbReference>
<evidence type="ECO:0000256" key="5">
    <source>
        <dbReference type="ARBA" id="ARBA00022679"/>
    </source>
</evidence>
<feature type="binding site" evidence="7">
    <location>
        <begin position="45"/>
        <end position="47"/>
    </location>
    <ligand>
        <name>5-amino-6-(D-ribitylamino)uracil</name>
        <dbReference type="ChEBI" id="CHEBI:15934"/>
    </ligand>
</feature>
<dbReference type="InterPro" id="IPR034964">
    <property type="entry name" value="LS"/>
</dbReference>
<dbReference type="CDD" id="cd09209">
    <property type="entry name" value="Lumazine_synthase-I"/>
    <property type="match status" value="1"/>
</dbReference>
<dbReference type="AlphaFoldDB" id="A0A1G7Y5R0"/>
<feature type="binding site" evidence="7">
    <location>
        <position position="14"/>
    </location>
    <ligand>
        <name>5-amino-6-(D-ribitylamino)uracil</name>
        <dbReference type="ChEBI" id="CHEBI:15934"/>
    </ligand>
</feature>
<dbReference type="InterPro" id="IPR036467">
    <property type="entry name" value="LS/RS_sf"/>
</dbReference>
<dbReference type="Proteomes" id="UP000217076">
    <property type="component" value="Unassembled WGS sequence"/>
</dbReference>
<evidence type="ECO:0000313" key="9">
    <source>
        <dbReference type="Proteomes" id="UP000217076"/>
    </source>
</evidence>
<dbReference type="HAMAP" id="MF_00178">
    <property type="entry name" value="Lumazine_synth"/>
    <property type="match status" value="1"/>
</dbReference>
<dbReference type="EC" id="2.5.1.78" evidence="3 7"/>
<evidence type="ECO:0000256" key="1">
    <source>
        <dbReference type="ARBA" id="ARBA00004917"/>
    </source>
</evidence>
<feature type="active site" description="Proton donor" evidence="7">
    <location>
        <position position="84"/>
    </location>
</feature>
<dbReference type="SUPFAM" id="SSF52121">
    <property type="entry name" value="Lumazine synthase"/>
    <property type="match status" value="1"/>
</dbReference>
<comment type="similarity">
    <text evidence="2 7">Belongs to the DMRL synthase family.</text>
</comment>
<name>A0A1G7Y5R0_9PROT</name>
<feature type="binding site" evidence="7">
    <location>
        <position position="123"/>
    </location>
    <ligand>
        <name>(2S)-2-hydroxy-3-oxobutyl phosphate</name>
        <dbReference type="ChEBI" id="CHEBI:58830"/>
    </ligand>
</feature>
<feature type="binding site" evidence="7">
    <location>
        <position position="109"/>
    </location>
    <ligand>
        <name>5-amino-6-(D-ribitylamino)uracil</name>
        <dbReference type="ChEBI" id="CHEBI:15934"/>
    </ligand>
</feature>
<comment type="catalytic activity">
    <reaction evidence="6 7">
        <text>(2S)-2-hydroxy-3-oxobutyl phosphate + 5-amino-6-(D-ribitylamino)uracil = 6,7-dimethyl-8-(1-D-ribityl)lumazine + phosphate + 2 H2O + H(+)</text>
        <dbReference type="Rhea" id="RHEA:26152"/>
        <dbReference type="ChEBI" id="CHEBI:15377"/>
        <dbReference type="ChEBI" id="CHEBI:15378"/>
        <dbReference type="ChEBI" id="CHEBI:15934"/>
        <dbReference type="ChEBI" id="CHEBI:43474"/>
        <dbReference type="ChEBI" id="CHEBI:58201"/>
        <dbReference type="ChEBI" id="CHEBI:58830"/>
        <dbReference type="EC" id="2.5.1.78"/>
    </reaction>
</comment>
<evidence type="ECO:0000313" key="8">
    <source>
        <dbReference type="EMBL" id="SDG91744.1"/>
    </source>
</evidence>
<feature type="binding site" evidence="7">
    <location>
        <begin position="81"/>
        <end position="82"/>
    </location>
    <ligand>
        <name>(2S)-2-hydroxy-3-oxobutyl phosphate</name>
        <dbReference type="ChEBI" id="CHEBI:58830"/>
    </ligand>
</feature>
<organism evidence="8 9">
    <name type="scientific">Roseospirillum parvum</name>
    <dbReference type="NCBI Taxonomy" id="83401"/>
    <lineage>
        <taxon>Bacteria</taxon>
        <taxon>Pseudomonadati</taxon>
        <taxon>Pseudomonadota</taxon>
        <taxon>Alphaproteobacteria</taxon>
        <taxon>Rhodospirillales</taxon>
        <taxon>Rhodospirillaceae</taxon>
        <taxon>Roseospirillum</taxon>
    </lineage>
</organism>
<reference evidence="9" key="1">
    <citation type="submission" date="2016-10" db="EMBL/GenBank/DDBJ databases">
        <authorList>
            <person name="Varghese N."/>
            <person name="Submissions S."/>
        </authorList>
    </citation>
    <scope>NUCLEOTIDE SEQUENCE [LARGE SCALE GENOMIC DNA]</scope>
    <source>
        <strain evidence="9">930I</strain>
    </source>
</reference>
<dbReference type="EMBL" id="FNCV01000003">
    <property type="protein sequence ID" value="SDG91744.1"/>
    <property type="molecule type" value="Genomic_DNA"/>
</dbReference>
<evidence type="ECO:0000256" key="4">
    <source>
        <dbReference type="ARBA" id="ARBA00022619"/>
    </source>
</evidence>
<comment type="function">
    <text evidence="7">Catalyzes the formation of 6,7-dimethyl-8-ribityllumazine by condensation of 5-amino-6-(D-ribitylamino)uracil with 3,4-dihydroxy-2-butanone 4-phosphate. This is the penultimate step in the biosynthesis of riboflavin.</text>
</comment>
<keyword evidence="5 7" id="KW-0808">Transferase</keyword>
<keyword evidence="9" id="KW-1185">Reference proteome</keyword>
<evidence type="ECO:0000256" key="7">
    <source>
        <dbReference type="HAMAP-Rule" id="MF_00178"/>
    </source>
</evidence>
<dbReference type="PANTHER" id="PTHR21058:SF0">
    <property type="entry name" value="6,7-DIMETHYL-8-RIBITYLLUMAZINE SYNTHASE"/>
    <property type="match status" value="1"/>
</dbReference>
<dbReference type="PANTHER" id="PTHR21058">
    <property type="entry name" value="6,7-DIMETHYL-8-RIBITYLLUMAZINE SYNTHASE DMRL SYNTHASE LUMAZINE SYNTHASE"/>
    <property type="match status" value="1"/>
</dbReference>
<dbReference type="InterPro" id="IPR002180">
    <property type="entry name" value="LS/RS"/>
</dbReference>
<accession>A0A1G7Y5R0</accession>
<dbReference type="GO" id="GO:0000906">
    <property type="term" value="F:6,7-dimethyl-8-ribityllumazine synthase activity"/>
    <property type="evidence" value="ECO:0007669"/>
    <property type="project" value="UniProtKB-UniRule"/>
</dbReference>